<dbReference type="SMART" id="SM00091">
    <property type="entry name" value="PAS"/>
    <property type="match status" value="4"/>
</dbReference>
<dbReference type="CDD" id="cd00130">
    <property type="entry name" value="PAS"/>
    <property type="match status" value="1"/>
</dbReference>
<dbReference type="NCBIfam" id="TIGR00229">
    <property type="entry name" value="sensory_box"/>
    <property type="match status" value="1"/>
</dbReference>
<reference evidence="4" key="1">
    <citation type="journal article" date="2019" name="Int. J. Syst. Evol. Microbiol.">
        <title>The Global Catalogue of Microorganisms (GCM) 10K type strain sequencing project: providing services to taxonomists for standard genome sequencing and annotation.</title>
        <authorList>
            <consortium name="The Broad Institute Genomics Platform"/>
            <consortium name="The Broad Institute Genome Sequencing Center for Infectious Disease"/>
            <person name="Wu L."/>
            <person name="Ma J."/>
        </authorList>
    </citation>
    <scope>NUCLEOTIDE SEQUENCE [LARGE SCALE GENOMIC DNA]</scope>
    <source>
        <strain evidence="4">JCM 17841</strain>
    </source>
</reference>
<protein>
    <recommendedName>
        <fullName evidence="2">PAC domain-containing protein</fullName>
    </recommendedName>
</protein>
<dbReference type="PROSITE" id="PS50113">
    <property type="entry name" value="PAC"/>
    <property type="match status" value="1"/>
</dbReference>
<dbReference type="InterPro" id="IPR052155">
    <property type="entry name" value="Biofilm_reg_signaling"/>
</dbReference>
<name>A0ABP8QHE3_9BACT</name>
<evidence type="ECO:0000313" key="4">
    <source>
        <dbReference type="Proteomes" id="UP001501243"/>
    </source>
</evidence>
<dbReference type="InterPro" id="IPR013656">
    <property type="entry name" value="PAS_4"/>
</dbReference>
<feature type="domain" description="PAC" evidence="2">
    <location>
        <begin position="423"/>
        <end position="478"/>
    </location>
</feature>
<comment type="caution">
    <text evidence="3">The sequence shown here is derived from an EMBL/GenBank/DDBJ whole genome shotgun (WGS) entry which is preliminary data.</text>
</comment>
<dbReference type="Proteomes" id="UP001501243">
    <property type="component" value="Unassembled WGS sequence"/>
</dbReference>
<dbReference type="InterPro" id="IPR000700">
    <property type="entry name" value="PAS-assoc_C"/>
</dbReference>
<dbReference type="InterPro" id="IPR000014">
    <property type="entry name" value="PAS"/>
</dbReference>
<organism evidence="3 4">
    <name type="scientific">Hymenobacter ginsengisoli</name>
    <dbReference type="NCBI Taxonomy" id="1051626"/>
    <lineage>
        <taxon>Bacteria</taxon>
        <taxon>Pseudomonadati</taxon>
        <taxon>Bacteroidota</taxon>
        <taxon>Cytophagia</taxon>
        <taxon>Cytophagales</taxon>
        <taxon>Hymenobacteraceae</taxon>
        <taxon>Hymenobacter</taxon>
    </lineage>
</organism>
<dbReference type="PANTHER" id="PTHR44757:SF2">
    <property type="entry name" value="BIOFILM ARCHITECTURE MAINTENANCE PROTEIN MBAA"/>
    <property type="match status" value="1"/>
</dbReference>
<dbReference type="Gene3D" id="3.30.450.20">
    <property type="entry name" value="PAS domain"/>
    <property type="match status" value="4"/>
</dbReference>
<dbReference type="RefSeq" id="WP_208129787.1">
    <property type="nucleotide sequence ID" value="NZ_BAABGQ010000006.1"/>
</dbReference>
<dbReference type="Pfam" id="PF08448">
    <property type="entry name" value="PAS_4"/>
    <property type="match status" value="4"/>
</dbReference>
<dbReference type="SUPFAM" id="SSF55785">
    <property type="entry name" value="PYP-like sensor domain (PAS domain)"/>
    <property type="match status" value="3"/>
</dbReference>
<proteinExistence type="predicted"/>
<dbReference type="EMBL" id="BAABGQ010000006">
    <property type="protein sequence ID" value="GAA4503465.1"/>
    <property type="molecule type" value="Genomic_DNA"/>
</dbReference>
<keyword evidence="1" id="KW-0175">Coiled coil</keyword>
<evidence type="ECO:0000256" key="1">
    <source>
        <dbReference type="SAM" id="Coils"/>
    </source>
</evidence>
<feature type="coiled-coil region" evidence="1">
    <location>
        <begin position="278"/>
        <end position="351"/>
    </location>
</feature>
<dbReference type="PANTHER" id="PTHR44757">
    <property type="entry name" value="DIGUANYLATE CYCLASE DGCP"/>
    <property type="match status" value="1"/>
</dbReference>
<evidence type="ECO:0000259" key="2">
    <source>
        <dbReference type="PROSITE" id="PS50113"/>
    </source>
</evidence>
<accession>A0ABP8QHE3</accession>
<evidence type="ECO:0000313" key="3">
    <source>
        <dbReference type="EMBL" id="GAA4503465.1"/>
    </source>
</evidence>
<keyword evidence="4" id="KW-1185">Reference proteome</keyword>
<dbReference type="InterPro" id="IPR035965">
    <property type="entry name" value="PAS-like_dom_sf"/>
</dbReference>
<sequence length="613" mass="67769">MSVSSALLSVFNALPGAFLLLSPDLVVEAASDAYVAATLTPRAQLVGRPVFEVFGDNPDTPEANSVRNLQASFAQVLATGQPHELPQQRYDVPDPAAPGRFVERHWLPRNSAVLGPDGRVEHLLHAVTDITDQVRTQAALRESQTREQVALSDVERQRGELQRIFEQAPVAIAVYRGPDNIIELANPLVCELWGRRAEDIIGKGLFEALPEVAGMGYEELLAGVLATGVPHVAREMPAQHDRNGHRETVYWNFVYLPVREQGDQIVGVMVVATEVTEQVVARQQVQDLNQQLATLNQALHLSNQELLENQEEVLLVQQKLESHVHERTQQLQAALQEAEQQRTQVAAQRHQLGQILGQVPAAIATLSGPEHRFSFFNDTYQALSGHRTQLGQTVAEVFPEVIAQGFISLLDQVYTTGQPFRGQDTPTQLHNRTTGKTEQLYIDFSYQPLVDEQGQTQGILAFIVDVTEKVLARRQAETLQAAMLAVTQRQAKERETVYQVFAHTPAAVAILRGPELRFEYANASYQAFFPGRRLLGRPLPEALPEALTSGEADRLAQVYRTGKTYLGQDVAVELAQPTGPPQVHRFTFTYQAYYENGAIVGVSIFANEVAEAG</sequence>
<gene>
    <name evidence="3" type="ORF">GCM10023172_28350</name>
</gene>